<accession>A0ABU3VBV0</accession>
<proteinExistence type="predicted"/>
<protein>
    <submittedName>
        <fullName evidence="1">Uncharacterized protein</fullName>
    </submittedName>
</protein>
<gene>
    <name evidence="1" type="ORF">QO231_06515</name>
</gene>
<dbReference type="RefSeq" id="WP_316774445.1">
    <property type="nucleotide sequence ID" value="NZ_JASMWN010000003.1"/>
</dbReference>
<dbReference type="EMBL" id="JASMWN010000003">
    <property type="protein sequence ID" value="MDU9003505.1"/>
    <property type="molecule type" value="Genomic_DNA"/>
</dbReference>
<organism evidence="1 2">
    <name type="scientific">Sedimentitalea todarodis</name>
    <dbReference type="NCBI Taxonomy" id="1631240"/>
    <lineage>
        <taxon>Bacteria</taxon>
        <taxon>Pseudomonadati</taxon>
        <taxon>Pseudomonadota</taxon>
        <taxon>Alphaproteobacteria</taxon>
        <taxon>Rhodobacterales</taxon>
        <taxon>Paracoccaceae</taxon>
        <taxon>Sedimentitalea</taxon>
    </lineage>
</organism>
<reference evidence="2" key="1">
    <citation type="submission" date="2023-05" db="EMBL/GenBank/DDBJ databases">
        <title>Sedimentitalea sp. nov. JM2-8.</title>
        <authorList>
            <person name="Huang J."/>
        </authorList>
    </citation>
    <scope>NUCLEOTIDE SEQUENCE [LARGE SCALE GENOMIC DNA]</scope>
    <source>
        <strain evidence="2">KHS03</strain>
    </source>
</reference>
<dbReference type="Proteomes" id="UP001255416">
    <property type="component" value="Unassembled WGS sequence"/>
</dbReference>
<comment type="caution">
    <text evidence="1">The sequence shown here is derived from an EMBL/GenBank/DDBJ whole genome shotgun (WGS) entry which is preliminary data.</text>
</comment>
<sequence length="138" mass="15087">MKFVVRMTLAGLIAVLPTWGSAWWSFNRLEVYPVSETAWEVIAGVGTSAADYWCGAGDFAQRVMGVPAASRIYIWKAVGPSVNRPGRKAVQFSMSPPPGADTTTGYSLSVKRAGDSLARHSAVQYCFQLDGPDVWNRW</sequence>
<evidence type="ECO:0000313" key="2">
    <source>
        <dbReference type="Proteomes" id="UP001255416"/>
    </source>
</evidence>
<keyword evidence="2" id="KW-1185">Reference proteome</keyword>
<evidence type="ECO:0000313" key="1">
    <source>
        <dbReference type="EMBL" id="MDU9003505.1"/>
    </source>
</evidence>
<name>A0ABU3VBV0_9RHOB</name>